<sequence>MAFKSFIYSKGYHRSAAQKKTATSFFDSSYQYLRQNQGLVNSDPVLHASHLHPHPVVVANVNYNNVDDILHLHDLDSCINSTANPLTHEELLYNQNVSLRSLKQQQSANNVNNSNTQHRYYSTGPTLPTNQYDPLNFSNRNFQDLSLKTPQQSAQQQQSVQQQQNEYSLFKDENAPVWKEDAEPCLNKSTYLQTHVDEINRCYEQKKYNKINSLYQSLKRNDIVPPLEIFTKVLDSLCKRPLDNNDLDNKMYELLTCYQDMINNRLKPPDEIYNIVLLSLFKGSILAYQFKNPNGNDFYKIAIELFNTTTNDPRQKSVVKFRNFSKDVLDYNLLAMNIYPGHITLSKAQQVIKSSPAFVKDSFYFIACFSYAKLTNDKFAIKELYEDFRLSLSSGSPNQSLFDDQFEIYSVILSSFIETGEVELATNLLDDLVSKIQSSNGLASNISLLLSSFLISMSKVDSSKAYEIWFKFHELDWIPEFSYEFYLVFMANSFQDWNLTKRIYDYIFPMERNLSPLKKQKLSDYLLYPIGVDSITTSLLDYSLQLKDNEVIMKILEESIVKNFPFDIGIYPFVFNYLREIQCGEDYLMRFIESHAEFIKKSNSISKFQFLNMIVDNFQSQSLLNKISHAKFFKNFVEGFNLENCEMVSYNGLISCINNFVQIPKTIKDFPYILEIHAILITKLFDFDTYPILQNGNNEVLLKFRDQIEHQFKMLAQNFCRLNLDPNLLAGVVSQAMKMVNLDDTANGQDLLNFFNHPGDWDKSYPLSLGSFIRNSPRGGIREFTKLSKEGYCFDYDTYKELIVKKAINKKVVDKCLEACPDSIELKNIVNLMISKIPGRNLTQLIINNPKFSKVFVPNLRNDSMLKLIKNCESLSSFIRVCNFPENFKSIAIQAENKNAIELIYERMFDGGNYADILRHNNVVPVLNLELLLKSCIRSGEFKKYENLSEKFNDKISESSKIDIQLEYLINKNDLKEAFTLFEKTPRELRTPHKTMDLYTFALFLDSFNRNIAYYESPENTLQFANILSSQTSFINLLSTYNLIAHSDQLMNFNTGGMATKVKKEILTQMLNNLYDSIRLLSPSMENDKSMKEKLREKVKNYCRFKAYLKSPELDIDELKTLISVESFLNPFTPSMLFNNLIETIYLNEHAPSLVLQNGLIYSLQQKGLNKVLGYLEETFTTNENHASIEKVKEFRSLLNKSKPLQA</sequence>
<reference evidence="2" key="1">
    <citation type="journal article" date="2017" name="Nat. Genet.">
        <title>Contrasting evolutionary genome dynamics between domesticated and wild yeasts.</title>
        <authorList>
            <person name="Yue J.X."/>
            <person name="Li J."/>
            <person name="Aigrain L."/>
            <person name="Hallin J."/>
            <person name="Persson K."/>
            <person name="Oliver K."/>
            <person name="Bergstrom A."/>
            <person name="Coupland P."/>
            <person name="Warringer J."/>
            <person name="Lagomarsino M.C."/>
            <person name="Fischer G."/>
            <person name="Durbin R."/>
            <person name="Liti G."/>
        </authorList>
    </citation>
    <scope>NUCLEOTIDE SEQUENCE</scope>
    <source>
        <strain evidence="2">CBS432</strain>
    </source>
</reference>
<accession>A0A8B8UWT4</accession>
<dbReference type="GeneID" id="54632619"/>
<evidence type="ECO:0000313" key="2">
    <source>
        <dbReference type="RefSeq" id="XP_033768229.1"/>
    </source>
</evidence>
<dbReference type="RefSeq" id="XP_033768229.1">
    <property type="nucleotide sequence ID" value="XM_033912338.1"/>
</dbReference>
<dbReference type="InterPro" id="IPR013888">
    <property type="entry name" value="RNase_P_Rpm2_mt"/>
</dbReference>
<dbReference type="InterPro" id="IPR051114">
    <property type="entry name" value="Mito_RNA_Proc_CCM1"/>
</dbReference>
<dbReference type="GO" id="GO:0007005">
    <property type="term" value="P:mitochondrion organization"/>
    <property type="evidence" value="ECO:0007669"/>
    <property type="project" value="TreeGrafter"/>
</dbReference>
<feature type="compositionally biased region" description="Low complexity" evidence="1">
    <location>
        <begin position="104"/>
        <end position="117"/>
    </location>
</feature>
<gene>
    <name evidence="2" type="primary">RPM2</name>
    <name evidence="2" type="ORF">SPAR_M00420</name>
</gene>
<reference evidence="2" key="2">
    <citation type="submission" date="2020-01" db="EMBL/GenBank/DDBJ databases">
        <title>Population-level Yeast Reference Genomes.</title>
        <authorList>
            <person name="Yue J.-X."/>
        </authorList>
    </citation>
    <scope>NUCLEOTIDE SEQUENCE</scope>
    <source>
        <strain evidence="2">CBS432</strain>
    </source>
</reference>
<protein>
    <submittedName>
        <fullName evidence="2">Ribonuclease P</fullName>
    </submittedName>
</protein>
<organism evidence="2">
    <name type="scientific">Saccharomyces paradoxus</name>
    <name type="common">Yeast</name>
    <name type="synonym">Saccharomyces douglasii</name>
    <dbReference type="NCBI Taxonomy" id="27291"/>
    <lineage>
        <taxon>Eukaryota</taxon>
        <taxon>Fungi</taxon>
        <taxon>Dikarya</taxon>
        <taxon>Ascomycota</taxon>
        <taxon>Saccharomycotina</taxon>
        <taxon>Saccharomycetes</taxon>
        <taxon>Saccharomycetales</taxon>
        <taxon>Saccharomycetaceae</taxon>
        <taxon>Saccharomyces</taxon>
    </lineage>
</organism>
<dbReference type="GO" id="GO:0003729">
    <property type="term" value="F:mRNA binding"/>
    <property type="evidence" value="ECO:0007669"/>
    <property type="project" value="TreeGrafter"/>
</dbReference>
<feature type="region of interest" description="Disordered" evidence="1">
    <location>
        <begin position="104"/>
        <end position="139"/>
    </location>
</feature>
<name>A0A8B8UWT4_SACPA</name>
<dbReference type="PANTHER" id="PTHR47934">
    <property type="entry name" value="PENTATRICOPEPTIDE REPEAT-CONTAINING PROTEIN PET309, MITOCHONDRIAL"/>
    <property type="match status" value="1"/>
</dbReference>
<dbReference type="GO" id="GO:0006396">
    <property type="term" value="P:RNA processing"/>
    <property type="evidence" value="ECO:0007669"/>
    <property type="project" value="TreeGrafter"/>
</dbReference>
<dbReference type="KEGG" id="spao:SPAR_M00420"/>
<dbReference type="VEuPathDB" id="FungiDB:SPAR_M00420"/>
<dbReference type="Pfam" id="PF08579">
    <property type="entry name" value="RPM2"/>
    <property type="match status" value="1"/>
</dbReference>
<dbReference type="GO" id="GO:0005739">
    <property type="term" value="C:mitochondrion"/>
    <property type="evidence" value="ECO:0007669"/>
    <property type="project" value="TreeGrafter"/>
</dbReference>
<feature type="compositionally biased region" description="Polar residues" evidence="1">
    <location>
        <begin position="118"/>
        <end position="139"/>
    </location>
</feature>
<proteinExistence type="predicted"/>
<reference evidence="2" key="4">
    <citation type="submission" date="2025-08" db="UniProtKB">
        <authorList>
            <consortium name="RefSeq"/>
        </authorList>
    </citation>
    <scope>IDENTIFICATION</scope>
    <source>
        <strain evidence="2">CBS432</strain>
    </source>
</reference>
<evidence type="ECO:0000256" key="1">
    <source>
        <dbReference type="SAM" id="MobiDB-lite"/>
    </source>
</evidence>
<reference evidence="2" key="3">
    <citation type="submission" date="2025-07" db="EMBL/GenBank/DDBJ databases">
        <authorList>
            <consortium name="NCBI Genome Project"/>
        </authorList>
    </citation>
    <scope>NUCLEOTIDE SEQUENCE</scope>
    <source>
        <strain evidence="2">CBS432</strain>
    </source>
</reference>
<dbReference type="OrthoDB" id="185373at2759"/>
<dbReference type="PANTHER" id="PTHR47934:SF6">
    <property type="entry name" value="MITOCHONDRIAL GROUP I INTRON SPLICING FACTOR CCM1-RELATED"/>
    <property type="match status" value="1"/>
</dbReference>
<dbReference type="AlphaFoldDB" id="A0A8B8UWT4"/>